<dbReference type="EMBL" id="JAGTJQ010000005">
    <property type="protein sequence ID" value="KAH7030994.1"/>
    <property type="molecule type" value="Genomic_DNA"/>
</dbReference>
<keyword evidence="3" id="KW-1185">Reference proteome</keyword>
<gene>
    <name evidence="2" type="ORF">B0I36DRAFT_117371</name>
</gene>
<evidence type="ECO:0000256" key="1">
    <source>
        <dbReference type="SAM" id="MobiDB-lite"/>
    </source>
</evidence>
<name>A0A9P9BU09_9PEZI</name>
<evidence type="ECO:0000313" key="3">
    <source>
        <dbReference type="Proteomes" id="UP000756346"/>
    </source>
</evidence>
<feature type="compositionally biased region" description="Basic residues" evidence="1">
    <location>
        <begin position="251"/>
        <end position="262"/>
    </location>
</feature>
<feature type="region of interest" description="Disordered" evidence="1">
    <location>
        <begin position="305"/>
        <end position="389"/>
    </location>
</feature>
<dbReference type="Proteomes" id="UP000756346">
    <property type="component" value="Unassembled WGS sequence"/>
</dbReference>
<accession>A0A9P9BU09</accession>
<dbReference type="GeneID" id="70177528"/>
<reference evidence="2" key="1">
    <citation type="journal article" date="2021" name="Nat. Commun.">
        <title>Genetic determinants of endophytism in the Arabidopsis root mycobiome.</title>
        <authorList>
            <person name="Mesny F."/>
            <person name="Miyauchi S."/>
            <person name="Thiergart T."/>
            <person name="Pickel B."/>
            <person name="Atanasova L."/>
            <person name="Karlsson M."/>
            <person name="Huettel B."/>
            <person name="Barry K.W."/>
            <person name="Haridas S."/>
            <person name="Chen C."/>
            <person name="Bauer D."/>
            <person name="Andreopoulos W."/>
            <person name="Pangilinan J."/>
            <person name="LaButti K."/>
            <person name="Riley R."/>
            <person name="Lipzen A."/>
            <person name="Clum A."/>
            <person name="Drula E."/>
            <person name="Henrissat B."/>
            <person name="Kohler A."/>
            <person name="Grigoriev I.V."/>
            <person name="Martin F.M."/>
            <person name="Hacquard S."/>
        </authorList>
    </citation>
    <scope>NUCLEOTIDE SEQUENCE</scope>
    <source>
        <strain evidence="2">MPI-CAGE-CH-0230</strain>
    </source>
</reference>
<dbReference type="AlphaFoldDB" id="A0A9P9BU09"/>
<feature type="compositionally biased region" description="Polar residues" evidence="1">
    <location>
        <begin position="379"/>
        <end position="389"/>
    </location>
</feature>
<evidence type="ECO:0000313" key="2">
    <source>
        <dbReference type="EMBL" id="KAH7030994.1"/>
    </source>
</evidence>
<organism evidence="2 3">
    <name type="scientific">Microdochium trichocladiopsis</name>
    <dbReference type="NCBI Taxonomy" id="1682393"/>
    <lineage>
        <taxon>Eukaryota</taxon>
        <taxon>Fungi</taxon>
        <taxon>Dikarya</taxon>
        <taxon>Ascomycota</taxon>
        <taxon>Pezizomycotina</taxon>
        <taxon>Sordariomycetes</taxon>
        <taxon>Xylariomycetidae</taxon>
        <taxon>Xylariales</taxon>
        <taxon>Microdochiaceae</taxon>
        <taxon>Microdochium</taxon>
    </lineage>
</organism>
<protein>
    <submittedName>
        <fullName evidence="2">Uncharacterized protein</fullName>
    </submittedName>
</protein>
<feature type="compositionally biased region" description="Basic and acidic residues" evidence="1">
    <location>
        <begin position="305"/>
        <end position="318"/>
    </location>
</feature>
<proteinExistence type="predicted"/>
<comment type="caution">
    <text evidence="2">The sequence shown here is derived from an EMBL/GenBank/DDBJ whole genome shotgun (WGS) entry which is preliminary data.</text>
</comment>
<sequence>MATARFCPQTGRPHTSIKLVNPTWRYCPDCNIPLPNLPTILPECIDLTASPPRSVFLQSGTVPKSPNSTHMQPTTGLTAPGTSLHQPTLSNFALSSKLAKSYRDQSITETKEKKPQITCSIGIKLYFAEYYEEVICGEPSPIYTILHQHRISGPKRLVINEKWEDHSALIQFLFDTHKISEGLRQKQWKFIAPLPASNCLKVVHLGLDETASISIAQIRDYSGSDRKGDDIFYLNLLYSTIIPSPQNQKPGVKKQRGTKKAKLNTIPVQPAPSLSPDLPALSDYDILKLDEVPWIGEDLAQVKAEEDEKVEVKQESSRPEGQQLESSEMLPKYDTEQEEDKHLQDIEPQAKQVEGKWAHLGPPLTLRSRVGKGRKRSATAISESDQSGN</sequence>
<dbReference type="RefSeq" id="XP_046012674.1">
    <property type="nucleotide sequence ID" value="XM_046147982.1"/>
</dbReference>
<feature type="region of interest" description="Disordered" evidence="1">
    <location>
        <begin position="246"/>
        <end position="274"/>
    </location>
</feature>
<feature type="compositionally biased region" description="Basic and acidic residues" evidence="1">
    <location>
        <begin position="331"/>
        <end position="345"/>
    </location>
</feature>